<evidence type="ECO:0000256" key="3">
    <source>
        <dbReference type="ARBA" id="ARBA00023163"/>
    </source>
</evidence>
<keyword evidence="3" id="KW-0804">Transcription</keyword>
<feature type="domain" description="GntR C-terminal" evidence="5">
    <location>
        <begin position="96"/>
        <end position="215"/>
    </location>
</feature>
<protein>
    <submittedName>
        <fullName evidence="6">GntR family transcriptional regulator</fullName>
    </submittedName>
</protein>
<proteinExistence type="predicted"/>
<dbReference type="InterPro" id="IPR036390">
    <property type="entry name" value="WH_DNA-bd_sf"/>
</dbReference>
<dbReference type="EMBL" id="CP066786">
    <property type="protein sequence ID" value="QQM30510.1"/>
    <property type="molecule type" value="Genomic_DNA"/>
</dbReference>
<dbReference type="InterPro" id="IPR008920">
    <property type="entry name" value="TF_FadR/GntR_C"/>
</dbReference>
<dbReference type="Gene3D" id="1.10.10.10">
    <property type="entry name" value="Winged helix-like DNA-binding domain superfamily/Winged helix DNA-binding domain"/>
    <property type="match status" value="1"/>
</dbReference>
<evidence type="ECO:0000256" key="4">
    <source>
        <dbReference type="SAM" id="MobiDB-lite"/>
    </source>
</evidence>
<reference evidence="6 7" key="1">
    <citation type="submission" date="2020-12" db="EMBL/GenBank/DDBJ databases">
        <authorList>
            <person name="Zheng R.K."/>
            <person name="Sun C.M."/>
        </authorList>
    </citation>
    <scope>NUCLEOTIDE SEQUENCE [LARGE SCALE GENOMIC DNA]</scope>
    <source>
        <strain evidence="6 7">ZRK001</strain>
    </source>
</reference>
<dbReference type="SUPFAM" id="SSF46785">
    <property type="entry name" value="Winged helix' DNA-binding domain"/>
    <property type="match status" value="1"/>
</dbReference>
<keyword evidence="1" id="KW-0805">Transcription regulation</keyword>
<dbReference type="Pfam" id="PF07729">
    <property type="entry name" value="FCD"/>
    <property type="match status" value="1"/>
</dbReference>
<dbReference type="KEGG" id="mlut:JET14_20040"/>
<dbReference type="Proteomes" id="UP000596083">
    <property type="component" value="Chromosome"/>
</dbReference>
<accession>A0A7T7HJV6</accession>
<dbReference type="PANTHER" id="PTHR43537">
    <property type="entry name" value="TRANSCRIPTIONAL REGULATOR, GNTR FAMILY"/>
    <property type="match status" value="1"/>
</dbReference>
<dbReference type="RefSeq" id="WP_200335954.1">
    <property type="nucleotide sequence ID" value="NZ_CP066786.1"/>
</dbReference>
<evidence type="ECO:0000313" key="6">
    <source>
        <dbReference type="EMBL" id="QQM30510.1"/>
    </source>
</evidence>
<dbReference type="PANTHER" id="PTHR43537:SF45">
    <property type="entry name" value="GNTR FAMILY REGULATORY PROTEIN"/>
    <property type="match status" value="1"/>
</dbReference>
<gene>
    <name evidence="6" type="ORF">JET14_20040</name>
</gene>
<dbReference type="GO" id="GO:0003677">
    <property type="term" value="F:DNA binding"/>
    <property type="evidence" value="ECO:0007669"/>
    <property type="project" value="UniProtKB-KW"/>
</dbReference>
<evidence type="ECO:0000259" key="5">
    <source>
        <dbReference type="Pfam" id="PF07729"/>
    </source>
</evidence>
<dbReference type="SUPFAM" id="SSF48008">
    <property type="entry name" value="GntR ligand-binding domain-like"/>
    <property type="match status" value="1"/>
</dbReference>
<name>A0A7T7HJV6_9HYPH</name>
<feature type="region of interest" description="Disordered" evidence="4">
    <location>
        <begin position="234"/>
        <end position="275"/>
    </location>
</feature>
<dbReference type="InterPro" id="IPR036388">
    <property type="entry name" value="WH-like_DNA-bd_sf"/>
</dbReference>
<keyword evidence="2" id="KW-0238">DNA-binding</keyword>
<evidence type="ECO:0000256" key="1">
    <source>
        <dbReference type="ARBA" id="ARBA00023015"/>
    </source>
</evidence>
<sequence length="275" mass="29702">MYDDNSPFSPGTRKPEALKPVQKAAFAEERLMQAILWCELEPGLMIAEATLATRFGLGRAATRVALAKLSTLGFMLPIPREGWRVLPMSGALVGQVVDARRMAEPALATLAVDRGKNARLFELAGMIEAAGAAAEDAARSTCSGYERRFRTELASGLNPFVAGFVERLWDHSDRIVRFFESEGATPMPPLKAAAIARALDAGLTDEVRTLLDEAIDQFRTFAGNALLNNRSELALDGGSKPREKTSTQRQYDGSLKQGTDRAASRGLTVSKGNSS</sequence>
<dbReference type="InterPro" id="IPR011711">
    <property type="entry name" value="GntR_C"/>
</dbReference>
<evidence type="ECO:0000256" key="2">
    <source>
        <dbReference type="ARBA" id="ARBA00023125"/>
    </source>
</evidence>
<dbReference type="Gene3D" id="1.20.120.530">
    <property type="entry name" value="GntR ligand-binding domain-like"/>
    <property type="match status" value="1"/>
</dbReference>
<organism evidence="6 7">
    <name type="scientific">Martelella lutilitoris</name>
    <dbReference type="NCBI Taxonomy" id="2583532"/>
    <lineage>
        <taxon>Bacteria</taxon>
        <taxon>Pseudomonadati</taxon>
        <taxon>Pseudomonadota</taxon>
        <taxon>Alphaproteobacteria</taxon>
        <taxon>Hyphomicrobiales</taxon>
        <taxon>Aurantimonadaceae</taxon>
        <taxon>Martelella</taxon>
    </lineage>
</organism>
<evidence type="ECO:0000313" key="7">
    <source>
        <dbReference type="Proteomes" id="UP000596083"/>
    </source>
</evidence>
<dbReference type="AlphaFoldDB" id="A0A7T7HJV6"/>